<name>A0ABP9FPB4_9MICC</name>
<keyword evidence="2" id="KW-0472">Membrane</keyword>
<proteinExistence type="predicted"/>
<feature type="transmembrane region" description="Helical" evidence="2">
    <location>
        <begin position="12"/>
        <end position="34"/>
    </location>
</feature>
<keyword evidence="4" id="KW-1185">Reference proteome</keyword>
<reference evidence="4" key="1">
    <citation type="journal article" date="2019" name="Int. J. Syst. Evol. Microbiol.">
        <title>The Global Catalogue of Microorganisms (GCM) 10K type strain sequencing project: providing services to taxonomists for standard genome sequencing and annotation.</title>
        <authorList>
            <consortium name="The Broad Institute Genomics Platform"/>
            <consortium name="The Broad Institute Genome Sequencing Center for Infectious Disease"/>
            <person name="Wu L."/>
            <person name="Ma J."/>
        </authorList>
    </citation>
    <scope>NUCLEOTIDE SEQUENCE [LARGE SCALE GENOMIC DNA]</scope>
    <source>
        <strain evidence="4">JCM 19129</strain>
    </source>
</reference>
<evidence type="ECO:0000256" key="2">
    <source>
        <dbReference type="SAM" id="Phobius"/>
    </source>
</evidence>
<keyword evidence="1" id="KW-0175">Coiled coil</keyword>
<evidence type="ECO:0000313" key="4">
    <source>
        <dbReference type="Proteomes" id="UP001500368"/>
    </source>
</evidence>
<organism evidence="3 4">
    <name type="scientific">Nesterenkonia rhizosphaerae</name>
    <dbReference type="NCBI Taxonomy" id="1348272"/>
    <lineage>
        <taxon>Bacteria</taxon>
        <taxon>Bacillati</taxon>
        <taxon>Actinomycetota</taxon>
        <taxon>Actinomycetes</taxon>
        <taxon>Micrococcales</taxon>
        <taxon>Micrococcaceae</taxon>
        <taxon>Nesterenkonia</taxon>
    </lineage>
</organism>
<dbReference type="Proteomes" id="UP001500368">
    <property type="component" value="Unassembled WGS sequence"/>
</dbReference>
<feature type="transmembrane region" description="Helical" evidence="2">
    <location>
        <begin position="40"/>
        <end position="60"/>
    </location>
</feature>
<sequence length="190" mass="21651">MAGPLKLKPAQWGFAAALAVALVSLAMSAAFLVTDRVVEAAVVLLAGTQLLVLGAVWFAYRASTRVTTLKRQTGGLKRELEGLRKEVSDLRRKEEGWHELTRKRLRQKHNSLERMLQKNRELHEVTRKRIREKQSAMYKYIAGRTEKLERLHQQSLQQAAPTYQNPAVKKTKQDQPALRNALFALLEKNN</sequence>
<feature type="coiled-coil region" evidence="1">
    <location>
        <begin position="66"/>
        <end position="122"/>
    </location>
</feature>
<keyword evidence="2" id="KW-0812">Transmembrane</keyword>
<keyword evidence="2" id="KW-1133">Transmembrane helix</keyword>
<accession>A0ABP9FPB4</accession>
<dbReference type="EMBL" id="BAABLW010000001">
    <property type="protein sequence ID" value="GAA4910181.1"/>
    <property type="molecule type" value="Genomic_DNA"/>
</dbReference>
<comment type="caution">
    <text evidence="3">The sequence shown here is derived from an EMBL/GenBank/DDBJ whole genome shotgun (WGS) entry which is preliminary data.</text>
</comment>
<evidence type="ECO:0000313" key="3">
    <source>
        <dbReference type="EMBL" id="GAA4910181.1"/>
    </source>
</evidence>
<evidence type="ECO:0000256" key="1">
    <source>
        <dbReference type="SAM" id="Coils"/>
    </source>
</evidence>
<protein>
    <submittedName>
        <fullName evidence="3">Uncharacterized protein</fullName>
    </submittedName>
</protein>
<gene>
    <name evidence="3" type="ORF">GCM10025790_00100</name>
</gene>